<proteinExistence type="predicted"/>
<evidence type="ECO:0000256" key="4">
    <source>
        <dbReference type="ARBA" id="ARBA00022679"/>
    </source>
</evidence>
<dbReference type="Pfam" id="PF07730">
    <property type="entry name" value="HisKA_3"/>
    <property type="match status" value="1"/>
</dbReference>
<comment type="catalytic activity">
    <reaction evidence="1">
        <text>ATP + protein L-histidine = ADP + protein N-phospho-L-histidine.</text>
        <dbReference type="EC" id="2.7.13.3"/>
    </reaction>
</comment>
<keyword evidence="5" id="KW-0547">Nucleotide-binding</keyword>
<keyword evidence="9" id="KW-0812">Transmembrane</keyword>
<dbReference type="InterPro" id="IPR036890">
    <property type="entry name" value="HATPase_C_sf"/>
</dbReference>
<dbReference type="RefSeq" id="WP_043523537.1">
    <property type="nucleotide sequence ID" value="NZ_BAABKU010000013.1"/>
</dbReference>
<dbReference type="SUPFAM" id="SSF55874">
    <property type="entry name" value="ATPase domain of HSP90 chaperone/DNA topoisomerase II/histidine kinase"/>
    <property type="match status" value="1"/>
</dbReference>
<protein>
    <recommendedName>
        <fullName evidence="2">histidine kinase</fullName>
        <ecNumber evidence="2">2.7.13.3</ecNumber>
    </recommendedName>
</protein>
<dbReference type="Gene3D" id="1.20.5.1930">
    <property type="match status" value="1"/>
</dbReference>
<dbReference type="Proteomes" id="UP000054537">
    <property type="component" value="Unassembled WGS sequence"/>
</dbReference>
<dbReference type="PANTHER" id="PTHR24421">
    <property type="entry name" value="NITRATE/NITRITE SENSOR PROTEIN NARX-RELATED"/>
    <property type="match status" value="1"/>
</dbReference>
<dbReference type="InterPro" id="IPR050482">
    <property type="entry name" value="Sensor_HK_TwoCompSys"/>
</dbReference>
<dbReference type="GO" id="GO:0046983">
    <property type="term" value="F:protein dimerization activity"/>
    <property type="evidence" value="ECO:0007669"/>
    <property type="project" value="InterPro"/>
</dbReference>
<dbReference type="GO" id="GO:0000155">
    <property type="term" value="F:phosphorelay sensor kinase activity"/>
    <property type="evidence" value="ECO:0007669"/>
    <property type="project" value="InterPro"/>
</dbReference>
<keyword evidence="12" id="KW-1185">Reference proteome</keyword>
<dbReference type="EC" id="2.7.13.3" evidence="2"/>
<name>A0A0A6UPI2_ACTUT</name>
<keyword evidence="3" id="KW-0597">Phosphoprotein</keyword>
<keyword evidence="7" id="KW-0067">ATP-binding</keyword>
<evidence type="ECO:0000256" key="6">
    <source>
        <dbReference type="ARBA" id="ARBA00022777"/>
    </source>
</evidence>
<dbReference type="EMBL" id="JRTT01000007">
    <property type="protein sequence ID" value="KHD78055.1"/>
    <property type="molecule type" value="Genomic_DNA"/>
</dbReference>
<keyword evidence="8" id="KW-0902">Two-component regulatory system</keyword>
<dbReference type="CDD" id="cd16917">
    <property type="entry name" value="HATPase_UhpB-NarQ-NarX-like"/>
    <property type="match status" value="1"/>
</dbReference>
<evidence type="ECO:0000256" key="9">
    <source>
        <dbReference type="SAM" id="Phobius"/>
    </source>
</evidence>
<dbReference type="OrthoDB" id="227596at2"/>
<gene>
    <name evidence="11" type="ORF">MB27_07365</name>
</gene>
<keyword evidence="4" id="KW-0808">Transferase</keyword>
<evidence type="ECO:0000313" key="11">
    <source>
        <dbReference type="EMBL" id="KHD78055.1"/>
    </source>
</evidence>
<dbReference type="eggNOG" id="COG4585">
    <property type="taxonomic scope" value="Bacteria"/>
</dbReference>
<dbReference type="GO" id="GO:0016020">
    <property type="term" value="C:membrane"/>
    <property type="evidence" value="ECO:0007669"/>
    <property type="project" value="InterPro"/>
</dbReference>
<evidence type="ECO:0000256" key="7">
    <source>
        <dbReference type="ARBA" id="ARBA00022840"/>
    </source>
</evidence>
<evidence type="ECO:0000256" key="5">
    <source>
        <dbReference type="ARBA" id="ARBA00022741"/>
    </source>
</evidence>
<feature type="domain" description="Signal transduction histidine kinase subgroup 3 dimerisation and phosphoacceptor" evidence="10">
    <location>
        <begin position="83"/>
        <end position="147"/>
    </location>
</feature>
<comment type="caution">
    <text evidence="11">The sequence shown here is derived from an EMBL/GenBank/DDBJ whole genome shotgun (WGS) entry which is preliminary data.</text>
</comment>
<sequence length="282" mass="29622">MFGSPRPAWRNRAAPVVAVFAVLLLLLLCTAGAEGPAARIVPLVFAAGAAGTASWAVWRWRTDRAVYERQLTEWAATEAVLGERLRIAGDLHDLVSHGLGLITVRAAATRHLPQSAEIRAALGDIEEAGRTATGELRRMLTVLRRPSADGPRTPAEDLASLPEIVRAAERTGVRAQLQAALPGEVSSGVQLAVCRTVREGLANTARHAGPVRALVRVHRDGCHVVVNVADSGPADGWRPTPGAGHGLAGLRERIGSLGGTLTAGPVEGGFRLTARIPDGPPR</sequence>
<dbReference type="STRING" id="1869.MB27_07365"/>
<dbReference type="Gene3D" id="3.30.565.10">
    <property type="entry name" value="Histidine kinase-like ATPase, C-terminal domain"/>
    <property type="match status" value="1"/>
</dbReference>
<dbReference type="GO" id="GO:0005524">
    <property type="term" value="F:ATP binding"/>
    <property type="evidence" value="ECO:0007669"/>
    <property type="project" value="UniProtKB-KW"/>
</dbReference>
<evidence type="ECO:0000259" key="10">
    <source>
        <dbReference type="Pfam" id="PF07730"/>
    </source>
</evidence>
<evidence type="ECO:0000256" key="2">
    <source>
        <dbReference type="ARBA" id="ARBA00012438"/>
    </source>
</evidence>
<reference evidence="11 12" key="1">
    <citation type="submission" date="2014-10" db="EMBL/GenBank/DDBJ databases">
        <title>Draft genome sequence of Actinoplanes utahensis NRRL 12052.</title>
        <authorList>
            <person name="Velasco-Bucheli B."/>
            <person name="del Cerro C."/>
            <person name="Hormigo D."/>
            <person name="Garcia J.L."/>
            <person name="Acebal C."/>
            <person name="Arroyo M."/>
            <person name="de la Mata I."/>
        </authorList>
    </citation>
    <scope>NUCLEOTIDE SEQUENCE [LARGE SCALE GENOMIC DNA]</scope>
    <source>
        <strain evidence="11 12">NRRL 12052</strain>
    </source>
</reference>
<evidence type="ECO:0000256" key="8">
    <source>
        <dbReference type="ARBA" id="ARBA00023012"/>
    </source>
</evidence>
<evidence type="ECO:0000256" key="1">
    <source>
        <dbReference type="ARBA" id="ARBA00000085"/>
    </source>
</evidence>
<feature type="transmembrane region" description="Helical" evidence="9">
    <location>
        <begin position="43"/>
        <end position="60"/>
    </location>
</feature>
<keyword evidence="6" id="KW-0418">Kinase</keyword>
<keyword evidence="9" id="KW-0472">Membrane</keyword>
<keyword evidence="9" id="KW-1133">Transmembrane helix</keyword>
<dbReference type="AlphaFoldDB" id="A0A0A6UPI2"/>
<dbReference type="InterPro" id="IPR011712">
    <property type="entry name" value="Sig_transdc_His_kin_sub3_dim/P"/>
</dbReference>
<dbReference type="PANTHER" id="PTHR24421:SF10">
    <property type="entry name" value="NITRATE_NITRITE SENSOR PROTEIN NARQ"/>
    <property type="match status" value="1"/>
</dbReference>
<evidence type="ECO:0000313" key="12">
    <source>
        <dbReference type="Proteomes" id="UP000054537"/>
    </source>
</evidence>
<evidence type="ECO:0000256" key="3">
    <source>
        <dbReference type="ARBA" id="ARBA00022553"/>
    </source>
</evidence>
<accession>A0A0A6UPI2</accession>
<organism evidence="11 12">
    <name type="scientific">Actinoplanes utahensis</name>
    <dbReference type="NCBI Taxonomy" id="1869"/>
    <lineage>
        <taxon>Bacteria</taxon>
        <taxon>Bacillati</taxon>
        <taxon>Actinomycetota</taxon>
        <taxon>Actinomycetes</taxon>
        <taxon>Micromonosporales</taxon>
        <taxon>Micromonosporaceae</taxon>
        <taxon>Actinoplanes</taxon>
    </lineage>
</organism>